<dbReference type="HOGENOM" id="CLU_2742894_0_0_1"/>
<feature type="region of interest" description="Disordered" evidence="1">
    <location>
        <begin position="1"/>
        <end position="21"/>
    </location>
</feature>
<sequence>MLPFNKLRTNRLPSPASANGSGLTLAASVISSRSKYVCLRDAESLFRTPERKVEGSIPERSIFNEYLGCCS</sequence>
<dbReference type="EnsemblMetazoa" id="ISCW014291-RA">
    <property type="protein sequence ID" value="ISCW014291-PA"/>
    <property type="gene ID" value="ISCW014291"/>
</dbReference>
<organism>
    <name type="scientific">Ixodes scapularis</name>
    <name type="common">Black-legged tick</name>
    <name type="synonym">Deer tick</name>
    <dbReference type="NCBI Taxonomy" id="6945"/>
    <lineage>
        <taxon>Eukaryota</taxon>
        <taxon>Metazoa</taxon>
        <taxon>Ecdysozoa</taxon>
        <taxon>Arthropoda</taxon>
        <taxon>Chelicerata</taxon>
        <taxon>Arachnida</taxon>
        <taxon>Acari</taxon>
        <taxon>Parasitiformes</taxon>
        <taxon>Ixodida</taxon>
        <taxon>Ixodoidea</taxon>
        <taxon>Ixodidae</taxon>
        <taxon>Ixodinae</taxon>
        <taxon>Ixodes</taxon>
    </lineage>
</organism>
<dbReference type="AlphaFoldDB" id="B7QIP6"/>
<reference evidence="3" key="2">
    <citation type="submission" date="2020-05" db="UniProtKB">
        <authorList>
            <consortium name="EnsemblMetazoa"/>
        </authorList>
    </citation>
    <scope>IDENTIFICATION</scope>
    <source>
        <strain evidence="3">wikel</strain>
    </source>
</reference>
<accession>B7QIP6</accession>
<evidence type="ECO:0000256" key="1">
    <source>
        <dbReference type="SAM" id="MobiDB-lite"/>
    </source>
</evidence>
<dbReference type="PaxDb" id="6945-B7QIP6"/>
<dbReference type="InParanoid" id="B7QIP6"/>
<protein>
    <submittedName>
        <fullName evidence="2 3">Uncharacterized protein</fullName>
    </submittedName>
</protein>
<proteinExistence type="predicted"/>
<evidence type="ECO:0000313" key="2">
    <source>
        <dbReference type="EMBL" id="EEC18718.1"/>
    </source>
</evidence>
<dbReference type="VEuPathDB" id="VectorBase:ISCW014291"/>
<dbReference type="Proteomes" id="UP000001555">
    <property type="component" value="Unassembled WGS sequence"/>
</dbReference>
<evidence type="ECO:0000313" key="4">
    <source>
        <dbReference type="Proteomes" id="UP000001555"/>
    </source>
</evidence>
<dbReference type="VEuPathDB" id="VectorBase:ISCI014291"/>
<name>B7QIP6_IXOSC</name>
<dbReference type="EMBL" id="DS947409">
    <property type="protein sequence ID" value="EEC18718.1"/>
    <property type="molecule type" value="Genomic_DNA"/>
</dbReference>
<reference evidence="2 4" key="1">
    <citation type="submission" date="2008-03" db="EMBL/GenBank/DDBJ databases">
        <title>Annotation of Ixodes scapularis.</title>
        <authorList>
            <consortium name="Ixodes scapularis Genome Project Consortium"/>
            <person name="Caler E."/>
            <person name="Hannick L.I."/>
            <person name="Bidwell S."/>
            <person name="Joardar V."/>
            <person name="Thiagarajan M."/>
            <person name="Amedeo P."/>
            <person name="Galinsky K.J."/>
            <person name="Schobel S."/>
            <person name="Inman J."/>
            <person name="Hostetler J."/>
            <person name="Miller J."/>
            <person name="Hammond M."/>
            <person name="Megy K."/>
            <person name="Lawson D."/>
            <person name="Kodira C."/>
            <person name="Sutton G."/>
            <person name="Meyer J."/>
            <person name="Hill C.A."/>
            <person name="Birren B."/>
            <person name="Nene V."/>
            <person name="Collins F."/>
            <person name="Alarcon-Chaidez F."/>
            <person name="Wikel S."/>
            <person name="Strausberg R."/>
        </authorList>
    </citation>
    <scope>NUCLEOTIDE SEQUENCE [LARGE SCALE GENOMIC DNA]</scope>
    <source>
        <strain evidence="4">Wikel</strain>
        <strain evidence="2">Wikel colony</strain>
    </source>
</reference>
<keyword evidence="4" id="KW-1185">Reference proteome</keyword>
<evidence type="ECO:0000313" key="3">
    <source>
        <dbReference type="EnsemblMetazoa" id="ISCW014291-PA"/>
    </source>
</evidence>
<gene>
    <name evidence="2" type="ORF">IscW_ISCW014291</name>
</gene>
<dbReference type="EMBL" id="ABJB010525179">
    <property type="status" value="NOT_ANNOTATED_CDS"/>
    <property type="molecule type" value="Genomic_DNA"/>
</dbReference>